<feature type="disulfide bond" evidence="1">
    <location>
        <begin position="153"/>
        <end position="162"/>
    </location>
</feature>
<dbReference type="InterPro" id="IPR000742">
    <property type="entry name" value="EGF"/>
</dbReference>
<dbReference type="Gene3D" id="2.10.25.10">
    <property type="entry name" value="Laminin"/>
    <property type="match status" value="1"/>
</dbReference>
<feature type="domain" description="EGF-like" evidence="2">
    <location>
        <begin position="119"/>
        <end position="163"/>
    </location>
</feature>
<dbReference type="WBParaSite" id="sdigi.contig263.g6830.t1">
    <property type="protein sequence ID" value="sdigi.contig263.g6830.t1"/>
    <property type="gene ID" value="sdigi.contig263.g6830"/>
</dbReference>
<keyword evidence="1" id="KW-0245">EGF-like domain</keyword>
<keyword evidence="3" id="KW-1185">Reference proteome</keyword>
<accession>A0A915PN24</accession>
<evidence type="ECO:0000259" key="2">
    <source>
        <dbReference type="PROSITE" id="PS50026"/>
    </source>
</evidence>
<name>A0A915PN24_9BILA</name>
<dbReference type="CDD" id="cd00054">
    <property type="entry name" value="EGF_CA"/>
    <property type="match status" value="1"/>
</dbReference>
<dbReference type="PROSITE" id="PS50026">
    <property type="entry name" value="EGF_3"/>
    <property type="match status" value="1"/>
</dbReference>
<dbReference type="PROSITE" id="PS00022">
    <property type="entry name" value="EGF_1"/>
    <property type="match status" value="1"/>
</dbReference>
<proteinExistence type="predicted"/>
<evidence type="ECO:0000256" key="1">
    <source>
        <dbReference type="PROSITE-ProRule" id="PRU00076"/>
    </source>
</evidence>
<dbReference type="SUPFAM" id="SSF57196">
    <property type="entry name" value="EGF/Laminin"/>
    <property type="match status" value="1"/>
</dbReference>
<evidence type="ECO:0000313" key="3">
    <source>
        <dbReference type="Proteomes" id="UP000887581"/>
    </source>
</evidence>
<sequence length="301" mass="34390">MLLLRILGLQKRGNSLNVPKFATNAVKLWKSEFSGTYSSPHKRVELSRQKHHPCTRHNKPITYLEKRCITFVTAVAPRVLQSTLLTLLQLIGLPVLVGGCSTRSRYDQKKLSQSHRFVELYDCPEAYWGYCRNGGICKMTTDISQRTVPICSCPTGFRGRQCELINDPNIYFSRQQGQMQMAAMSGVVVAIIYMKYGIEESNSFDTFDTLELSPSINSQRQDPRSIITEKNEIVEVEAEHPSMHKHLVEKVNHPSTVFEMFTLTEYPNKEYIHSHSMANMATKNRNVPRRARPSIIVLPEI</sequence>
<organism evidence="3 4">
    <name type="scientific">Setaria digitata</name>
    <dbReference type="NCBI Taxonomy" id="48799"/>
    <lineage>
        <taxon>Eukaryota</taxon>
        <taxon>Metazoa</taxon>
        <taxon>Ecdysozoa</taxon>
        <taxon>Nematoda</taxon>
        <taxon>Chromadorea</taxon>
        <taxon>Rhabditida</taxon>
        <taxon>Spirurina</taxon>
        <taxon>Spiruromorpha</taxon>
        <taxon>Filarioidea</taxon>
        <taxon>Setariidae</taxon>
        <taxon>Setaria</taxon>
    </lineage>
</organism>
<keyword evidence="1" id="KW-1015">Disulfide bond</keyword>
<dbReference type="Proteomes" id="UP000887581">
    <property type="component" value="Unplaced"/>
</dbReference>
<evidence type="ECO:0000313" key="4">
    <source>
        <dbReference type="WBParaSite" id="sdigi.contig263.g6830.t1"/>
    </source>
</evidence>
<dbReference type="PROSITE" id="PS01186">
    <property type="entry name" value="EGF_2"/>
    <property type="match status" value="1"/>
</dbReference>
<dbReference type="AlphaFoldDB" id="A0A915PN24"/>
<reference evidence="4" key="1">
    <citation type="submission" date="2022-11" db="UniProtKB">
        <authorList>
            <consortium name="WormBaseParasite"/>
        </authorList>
    </citation>
    <scope>IDENTIFICATION</scope>
</reference>
<protein>
    <submittedName>
        <fullName evidence="4">EGF-like domain-containing protein</fullName>
    </submittedName>
</protein>
<comment type="caution">
    <text evidence="1">Lacks conserved residue(s) required for the propagation of feature annotation.</text>
</comment>
<dbReference type="SMART" id="SM00181">
    <property type="entry name" value="EGF"/>
    <property type="match status" value="1"/>
</dbReference>